<protein>
    <submittedName>
        <fullName evidence="1">Uncharacterized protein</fullName>
    </submittedName>
</protein>
<comment type="caution">
    <text evidence="1">The sequence shown here is derived from an EMBL/GenBank/DDBJ whole genome shotgun (WGS) entry which is preliminary data.</text>
</comment>
<dbReference type="EMBL" id="BGZK01000133">
    <property type="protein sequence ID" value="GBP21842.1"/>
    <property type="molecule type" value="Genomic_DNA"/>
</dbReference>
<dbReference type="AlphaFoldDB" id="A0A4C1U646"/>
<gene>
    <name evidence="1" type="ORF">EVAR_6814_1</name>
</gene>
<organism evidence="1 2">
    <name type="scientific">Eumeta variegata</name>
    <name type="common">Bagworm moth</name>
    <name type="synonym">Eumeta japonica</name>
    <dbReference type="NCBI Taxonomy" id="151549"/>
    <lineage>
        <taxon>Eukaryota</taxon>
        <taxon>Metazoa</taxon>
        <taxon>Ecdysozoa</taxon>
        <taxon>Arthropoda</taxon>
        <taxon>Hexapoda</taxon>
        <taxon>Insecta</taxon>
        <taxon>Pterygota</taxon>
        <taxon>Neoptera</taxon>
        <taxon>Endopterygota</taxon>
        <taxon>Lepidoptera</taxon>
        <taxon>Glossata</taxon>
        <taxon>Ditrysia</taxon>
        <taxon>Tineoidea</taxon>
        <taxon>Psychidae</taxon>
        <taxon>Oiketicinae</taxon>
        <taxon>Eumeta</taxon>
    </lineage>
</organism>
<evidence type="ECO:0000313" key="2">
    <source>
        <dbReference type="Proteomes" id="UP000299102"/>
    </source>
</evidence>
<reference evidence="1 2" key="1">
    <citation type="journal article" date="2019" name="Commun. Biol.">
        <title>The bagworm genome reveals a unique fibroin gene that provides high tensile strength.</title>
        <authorList>
            <person name="Kono N."/>
            <person name="Nakamura H."/>
            <person name="Ohtoshi R."/>
            <person name="Tomita M."/>
            <person name="Numata K."/>
            <person name="Arakawa K."/>
        </authorList>
    </citation>
    <scope>NUCLEOTIDE SEQUENCE [LARGE SCALE GENOMIC DNA]</scope>
</reference>
<keyword evidence="2" id="KW-1185">Reference proteome</keyword>
<dbReference type="Proteomes" id="UP000299102">
    <property type="component" value="Unassembled WGS sequence"/>
</dbReference>
<name>A0A4C1U646_EUMVA</name>
<evidence type="ECO:0000313" key="1">
    <source>
        <dbReference type="EMBL" id="GBP21842.1"/>
    </source>
</evidence>
<accession>A0A4C1U646</accession>
<proteinExistence type="predicted"/>
<sequence length="337" mass="38679">MKGMEHKERTNDVYPSIFAIPLPSPARTPFSPALVLSYFRVIYRNKLHLDIGIINLARVFFVIPLYDEILLGSRRSFSQSTRNRRACVKRLMDAIEARQIFKDGTVLKFIVSAYPSGKYVTPARGSPGTLSVLSSYLRLQRSFVILTRKYVHRITAFSTKAGRQTPTSPGSRWESIFAVEIKLASDSPRPRARAYAEPVAVCRRRTCWWKKKKTNSTVFHFVPISGYSFESKYSDRPKNRFAQKKKVRTLMKYLAGALAQRQKFAELLTYFHIKAAILGGGSQIEMIPKVTVVCELIERRCALYLYVVCGRRLRRMDVNTGRPWKEISYKCLLTASR</sequence>